<keyword evidence="2" id="KW-1185">Reference proteome</keyword>
<dbReference type="Gramene" id="mRNA:HanXRQr2_Chr02g0085431">
    <property type="protein sequence ID" value="CDS:HanXRQr2_Chr02g0085431.1"/>
    <property type="gene ID" value="HanXRQr2_Chr02g0085431"/>
</dbReference>
<protein>
    <submittedName>
        <fullName evidence="1">Uncharacterized protein</fullName>
    </submittedName>
</protein>
<name>A0A9K3JRQ1_HELAN</name>
<evidence type="ECO:0000313" key="1">
    <source>
        <dbReference type="EMBL" id="KAF5820140.1"/>
    </source>
</evidence>
<reference evidence="1" key="1">
    <citation type="journal article" date="2017" name="Nature">
        <title>The sunflower genome provides insights into oil metabolism, flowering and Asterid evolution.</title>
        <authorList>
            <person name="Badouin H."/>
            <person name="Gouzy J."/>
            <person name="Grassa C.J."/>
            <person name="Murat F."/>
            <person name="Staton S.E."/>
            <person name="Cottret L."/>
            <person name="Lelandais-Briere C."/>
            <person name="Owens G.L."/>
            <person name="Carrere S."/>
            <person name="Mayjonade B."/>
            <person name="Legrand L."/>
            <person name="Gill N."/>
            <person name="Kane N.C."/>
            <person name="Bowers J.E."/>
            <person name="Hubner S."/>
            <person name="Bellec A."/>
            <person name="Berard A."/>
            <person name="Berges H."/>
            <person name="Blanchet N."/>
            <person name="Boniface M.C."/>
            <person name="Brunel D."/>
            <person name="Catrice O."/>
            <person name="Chaidir N."/>
            <person name="Claudel C."/>
            <person name="Donnadieu C."/>
            <person name="Faraut T."/>
            <person name="Fievet G."/>
            <person name="Helmstetter N."/>
            <person name="King M."/>
            <person name="Knapp S.J."/>
            <person name="Lai Z."/>
            <person name="Le Paslier M.C."/>
            <person name="Lippi Y."/>
            <person name="Lorenzon L."/>
            <person name="Mandel J.R."/>
            <person name="Marage G."/>
            <person name="Marchand G."/>
            <person name="Marquand E."/>
            <person name="Bret-Mestries E."/>
            <person name="Morien E."/>
            <person name="Nambeesan S."/>
            <person name="Nguyen T."/>
            <person name="Pegot-Espagnet P."/>
            <person name="Pouilly N."/>
            <person name="Raftis F."/>
            <person name="Sallet E."/>
            <person name="Schiex T."/>
            <person name="Thomas J."/>
            <person name="Vandecasteele C."/>
            <person name="Vares D."/>
            <person name="Vear F."/>
            <person name="Vautrin S."/>
            <person name="Crespi M."/>
            <person name="Mangin B."/>
            <person name="Burke J.M."/>
            <person name="Salse J."/>
            <person name="Munos S."/>
            <person name="Vincourt P."/>
            <person name="Rieseberg L.H."/>
            <person name="Langlade N.B."/>
        </authorList>
    </citation>
    <scope>NUCLEOTIDE SEQUENCE</scope>
    <source>
        <tissue evidence="1">Leaves</tissue>
    </source>
</reference>
<accession>A0A9K3JRQ1</accession>
<dbReference type="AlphaFoldDB" id="A0A9K3JRQ1"/>
<reference evidence="1" key="2">
    <citation type="submission" date="2020-06" db="EMBL/GenBank/DDBJ databases">
        <title>Helianthus annuus Genome sequencing and assembly Release 2.</title>
        <authorList>
            <person name="Gouzy J."/>
            <person name="Langlade N."/>
            <person name="Munos S."/>
        </authorList>
    </citation>
    <scope>NUCLEOTIDE SEQUENCE</scope>
    <source>
        <tissue evidence="1">Leaves</tissue>
    </source>
</reference>
<organism evidence="1 2">
    <name type="scientific">Helianthus annuus</name>
    <name type="common">Common sunflower</name>
    <dbReference type="NCBI Taxonomy" id="4232"/>
    <lineage>
        <taxon>Eukaryota</taxon>
        <taxon>Viridiplantae</taxon>
        <taxon>Streptophyta</taxon>
        <taxon>Embryophyta</taxon>
        <taxon>Tracheophyta</taxon>
        <taxon>Spermatophyta</taxon>
        <taxon>Magnoliopsida</taxon>
        <taxon>eudicotyledons</taxon>
        <taxon>Gunneridae</taxon>
        <taxon>Pentapetalae</taxon>
        <taxon>asterids</taxon>
        <taxon>campanulids</taxon>
        <taxon>Asterales</taxon>
        <taxon>Asteraceae</taxon>
        <taxon>Asteroideae</taxon>
        <taxon>Heliantheae alliance</taxon>
        <taxon>Heliantheae</taxon>
        <taxon>Helianthus</taxon>
    </lineage>
</organism>
<gene>
    <name evidence="1" type="ORF">HanXRQr2_Chr02g0085431</name>
</gene>
<dbReference type="EMBL" id="MNCJ02000317">
    <property type="protein sequence ID" value="KAF5820140.1"/>
    <property type="molecule type" value="Genomic_DNA"/>
</dbReference>
<proteinExistence type="predicted"/>
<sequence length="52" mass="6146">MTSFFRSLSRGSLPFRTPLILFLCSSILFLKKKNISNEEGLEKRCKFIYKKE</sequence>
<dbReference type="Proteomes" id="UP000215914">
    <property type="component" value="Unassembled WGS sequence"/>
</dbReference>
<evidence type="ECO:0000313" key="2">
    <source>
        <dbReference type="Proteomes" id="UP000215914"/>
    </source>
</evidence>
<comment type="caution">
    <text evidence="1">The sequence shown here is derived from an EMBL/GenBank/DDBJ whole genome shotgun (WGS) entry which is preliminary data.</text>
</comment>